<dbReference type="Gene3D" id="3.40.50.720">
    <property type="entry name" value="NAD(P)-binding Rossmann-like Domain"/>
    <property type="match status" value="1"/>
</dbReference>
<evidence type="ECO:0000259" key="1">
    <source>
        <dbReference type="Pfam" id="PF01370"/>
    </source>
</evidence>
<organism evidence="2 3">
    <name type="scientific">Patulibacter medicamentivorans</name>
    <dbReference type="NCBI Taxonomy" id="1097667"/>
    <lineage>
        <taxon>Bacteria</taxon>
        <taxon>Bacillati</taxon>
        <taxon>Actinomycetota</taxon>
        <taxon>Thermoleophilia</taxon>
        <taxon>Solirubrobacterales</taxon>
        <taxon>Patulibacteraceae</taxon>
        <taxon>Patulibacter</taxon>
    </lineage>
</organism>
<dbReference type="PANTHER" id="PTHR48079">
    <property type="entry name" value="PROTEIN YEEZ"/>
    <property type="match status" value="1"/>
</dbReference>
<dbReference type="GO" id="GO:0004029">
    <property type="term" value="F:aldehyde dehydrogenase (NAD+) activity"/>
    <property type="evidence" value="ECO:0007669"/>
    <property type="project" value="TreeGrafter"/>
</dbReference>
<dbReference type="EMBL" id="AGUD01000136">
    <property type="protein sequence ID" value="EHN11193.1"/>
    <property type="molecule type" value="Genomic_DNA"/>
</dbReference>
<name>H0E554_9ACTN</name>
<dbReference type="GO" id="GO:0005737">
    <property type="term" value="C:cytoplasm"/>
    <property type="evidence" value="ECO:0007669"/>
    <property type="project" value="TreeGrafter"/>
</dbReference>
<dbReference type="InterPro" id="IPR001509">
    <property type="entry name" value="Epimerase_deHydtase"/>
</dbReference>
<protein>
    <submittedName>
        <fullName evidence="2">Isoflavone reductase</fullName>
    </submittedName>
</protein>
<dbReference type="PANTHER" id="PTHR48079:SF6">
    <property type="entry name" value="NAD(P)-BINDING DOMAIN-CONTAINING PROTEIN-RELATED"/>
    <property type="match status" value="1"/>
</dbReference>
<dbReference type="AlphaFoldDB" id="H0E554"/>
<accession>H0E554</accession>
<dbReference type="PATRIC" id="fig|1097667.3.peg.1924"/>
<dbReference type="RefSeq" id="WP_007573969.1">
    <property type="nucleotide sequence ID" value="NZ_AGUD01000136.1"/>
</dbReference>
<proteinExistence type="predicted"/>
<dbReference type="InterPro" id="IPR036291">
    <property type="entry name" value="NAD(P)-bd_dom_sf"/>
</dbReference>
<sequence length="320" mass="34172">MRILILGGTVFLGRHVTDAALARGHEPTLYTRGLHGAGLFPEVEHVRGDRADLTPLRGRSWDAVIDTSCYRAAHAEAAGQLDVGHYVFVSTGNAYPTWPDEPVDEGTPTWTTVDDGYGPQKAAGERALQAAMPGRVACVRAGLLVGPHDNVFRLPWWVRRVAAGGPLPAPGDPGRSLQLIDARDLAGWMVELAERRTAGAFNGTAPIGQTTFGEVLDLAIAATGSDARPRWIDEPALAGAGVEPWAELPLWMPESAAGTWRMGTARAQAAGLRCRPLAETIADVAAWLRDGGERELGDWRAEHRPAPLSAAREAQLLALA</sequence>
<comment type="caution">
    <text evidence="2">The sequence shown here is derived from an EMBL/GenBank/DDBJ whole genome shotgun (WGS) entry which is preliminary data.</text>
</comment>
<dbReference type="Proteomes" id="UP000005143">
    <property type="component" value="Unassembled WGS sequence"/>
</dbReference>
<dbReference type="OrthoDB" id="7941246at2"/>
<keyword evidence="3" id="KW-1185">Reference proteome</keyword>
<dbReference type="SUPFAM" id="SSF51735">
    <property type="entry name" value="NAD(P)-binding Rossmann-fold domains"/>
    <property type="match status" value="1"/>
</dbReference>
<evidence type="ECO:0000313" key="3">
    <source>
        <dbReference type="Proteomes" id="UP000005143"/>
    </source>
</evidence>
<dbReference type="InterPro" id="IPR051783">
    <property type="entry name" value="NAD(P)-dependent_oxidoreduct"/>
</dbReference>
<reference evidence="2 3" key="1">
    <citation type="journal article" date="2013" name="Biodegradation">
        <title>Quantitative proteomic analysis of ibuprofen-degrading Patulibacter sp. strain I11.</title>
        <authorList>
            <person name="Almeida B."/>
            <person name="Kjeldal H."/>
            <person name="Lolas I."/>
            <person name="Knudsen A.D."/>
            <person name="Carvalho G."/>
            <person name="Nielsen K.L."/>
            <person name="Barreto Crespo M.T."/>
            <person name="Stensballe A."/>
            <person name="Nielsen J.L."/>
        </authorList>
    </citation>
    <scope>NUCLEOTIDE SEQUENCE [LARGE SCALE GENOMIC DNA]</scope>
    <source>
        <strain evidence="2 3">I11</strain>
    </source>
</reference>
<feature type="domain" description="NAD-dependent epimerase/dehydratase" evidence="1">
    <location>
        <begin position="75"/>
        <end position="199"/>
    </location>
</feature>
<evidence type="ECO:0000313" key="2">
    <source>
        <dbReference type="EMBL" id="EHN11193.1"/>
    </source>
</evidence>
<gene>
    <name evidence="2" type="ORF">PAI11_19410</name>
</gene>
<dbReference type="Pfam" id="PF01370">
    <property type="entry name" value="Epimerase"/>
    <property type="match status" value="1"/>
</dbReference>